<dbReference type="EMBL" id="JBHZOL010000113">
    <property type="protein sequence ID" value="MFE4108542.1"/>
    <property type="molecule type" value="Genomic_DNA"/>
</dbReference>
<gene>
    <name evidence="2" type="ORF">ACFVKH_19875</name>
</gene>
<keyword evidence="1" id="KW-0472">Membrane</keyword>
<dbReference type="Proteomes" id="UP001600165">
    <property type="component" value="Unassembled WGS sequence"/>
</dbReference>
<accession>A0ABW6IJY5</accession>
<sequence>MQFITLQSIAVVMAGLMVGNELAVSAFVHPQLCRLDDKCHVAVSKSLALIYGRIMPFWYALTLALTIGVAFILRQHQSSLFFAAIAAILWSLLILFSIIKLVPINNQIGQLRLESLPDDWKDLRQRWDRLHAIRVSFLAIAFICLTVACQLPARC</sequence>
<evidence type="ECO:0000313" key="2">
    <source>
        <dbReference type="EMBL" id="MFE4108542.1"/>
    </source>
</evidence>
<keyword evidence="1" id="KW-0812">Transmembrane</keyword>
<keyword evidence="1" id="KW-1133">Transmembrane helix</keyword>
<name>A0ABW6IJY5_9CYAN</name>
<evidence type="ECO:0000256" key="1">
    <source>
        <dbReference type="SAM" id="Phobius"/>
    </source>
</evidence>
<feature type="transmembrane region" description="Helical" evidence="1">
    <location>
        <begin position="80"/>
        <end position="99"/>
    </location>
</feature>
<dbReference type="RefSeq" id="WP_377968171.1">
    <property type="nucleotide sequence ID" value="NZ_JBHZOL010000113.1"/>
</dbReference>
<protein>
    <submittedName>
        <fullName evidence="2">DUF1772 domain-containing protein</fullName>
    </submittedName>
</protein>
<reference evidence="2 3" key="1">
    <citation type="submission" date="2024-10" db="EMBL/GenBank/DDBJ databases">
        <authorList>
            <person name="Ratan Roy A."/>
            <person name="Morales Sandoval P.H."/>
            <person name="De Los Santos Villalobos S."/>
            <person name="Chakraborty S."/>
            <person name="Mukherjee J."/>
        </authorList>
    </citation>
    <scope>NUCLEOTIDE SEQUENCE [LARGE SCALE GENOMIC DNA]</scope>
    <source>
        <strain evidence="2 3">S1</strain>
    </source>
</reference>
<comment type="caution">
    <text evidence="2">The sequence shown here is derived from an EMBL/GenBank/DDBJ whole genome shotgun (WGS) entry which is preliminary data.</text>
</comment>
<keyword evidence="3" id="KW-1185">Reference proteome</keyword>
<evidence type="ECO:0000313" key="3">
    <source>
        <dbReference type="Proteomes" id="UP001600165"/>
    </source>
</evidence>
<feature type="transmembrane region" description="Helical" evidence="1">
    <location>
        <begin position="50"/>
        <end position="73"/>
    </location>
</feature>
<dbReference type="InterPro" id="IPR013901">
    <property type="entry name" value="Anthrone_oxy"/>
</dbReference>
<organism evidence="2 3">
    <name type="scientific">Almyronema epifaneia S1</name>
    <dbReference type="NCBI Taxonomy" id="2991925"/>
    <lineage>
        <taxon>Bacteria</taxon>
        <taxon>Bacillati</taxon>
        <taxon>Cyanobacteriota</taxon>
        <taxon>Cyanophyceae</taxon>
        <taxon>Nodosilineales</taxon>
        <taxon>Nodosilineaceae</taxon>
        <taxon>Almyronema</taxon>
        <taxon>Almyronema epifaneia</taxon>
    </lineage>
</organism>
<feature type="transmembrane region" description="Helical" evidence="1">
    <location>
        <begin position="132"/>
        <end position="153"/>
    </location>
</feature>
<dbReference type="Pfam" id="PF08592">
    <property type="entry name" value="Anthrone_oxy"/>
    <property type="match status" value="1"/>
</dbReference>
<proteinExistence type="predicted"/>